<keyword evidence="1" id="KW-0547">Nucleotide-binding</keyword>
<keyword evidence="1" id="KW-0067">ATP-binding</keyword>
<name>A0A8S0YT29_ARCPL</name>
<dbReference type="InterPro" id="IPR027417">
    <property type="entry name" value="P-loop_NTPase"/>
</dbReference>
<dbReference type="PANTHER" id="PTHR10492:SF57">
    <property type="entry name" value="ATP-DEPENDENT DNA HELICASE"/>
    <property type="match status" value="1"/>
</dbReference>
<dbReference type="GO" id="GO:0016787">
    <property type="term" value="F:hydrolase activity"/>
    <property type="evidence" value="ECO:0007669"/>
    <property type="project" value="UniProtKB-KW"/>
</dbReference>
<reference evidence="5 6" key="1">
    <citation type="submission" date="2020-04" db="EMBL/GenBank/DDBJ databases">
        <authorList>
            <person name="Wallbank WR R."/>
            <person name="Pardo Diaz C."/>
            <person name="Kozak K."/>
            <person name="Martin S."/>
            <person name="Jiggins C."/>
            <person name="Moest M."/>
            <person name="Warren A I."/>
            <person name="Byers J.R.P. K."/>
            <person name="Montejo-Kovacevich G."/>
            <person name="Yen C E."/>
        </authorList>
    </citation>
    <scope>NUCLEOTIDE SEQUENCE [LARGE SCALE GENOMIC DNA]</scope>
</reference>
<comment type="caution">
    <text evidence="5">The sequence shown here is derived from an EMBL/GenBank/DDBJ whole genome shotgun (WGS) entry which is preliminary data.</text>
</comment>
<keyword evidence="1" id="KW-0378">Hydrolase</keyword>
<evidence type="ECO:0000259" key="3">
    <source>
        <dbReference type="Pfam" id="PF14214"/>
    </source>
</evidence>
<keyword evidence="1" id="KW-0234">DNA repair</keyword>
<dbReference type="InterPro" id="IPR010285">
    <property type="entry name" value="DNA_helicase_pif1-like_DEAD"/>
</dbReference>
<dbReference type="EMBL" id="CADEBC010000065">
    <property type="protein sequence ID" value="CAB3221633.1"/>
    <property type="molecule type" value="Genomic_DNA"/>
</dbReference>
<keyword evidence="6" id="KW-1185">Reference proteome</keyword>
<evidence type="ECO:0000259" key="2">
    <source>
        <dbReference type="Pfam" id="PF05970"/>
    </source>
</evidence>
<dbReference type="OrthoDB" id="1728974at2759"/>
<dbReference type="InterPro" id="IPR025476">
    <property type="entry name" value="Helitron_helicase-like"/>
</dbReference>
<sequence length="1028" mass="117370">MEEQLDRRGEINAGMKRAILQDLQQLLHEHHAFVRLFESALERMPNDDYKVVIKADKRPSGTHERTYNAPTIDEVAILIVGEQLETRDIVLTRRDTGQLQKISETHRSYDALQYPLMFCHGEDGYYFNIKMINPLNGEETTKKVSSMNYYAYRLMIRQNADNYLLRFRRLFQQYCVDMYVKVETERLTFIRLNQAKLRSEEYIHLRDAVSTEGNADNIGRLTILPATYIGSPRHMHEYAQDAMTYVRHYGRPDLFITFTCNPKWIEIIQLLLPGQTSSDRHDITARIFGQKIRSLMNFIVKQRVFGDTRCWMYSIEWQKRGLPHAHILIWLAERIQPDQIDDIICAEIPDHEADPVLHDVVITNMIHGPCGAINPQSPCMVDGKCSKRYPRKFTAETVTGNDGYPLYRRRSPDDNGGTVTTKVKRMDFVIDDSWIVPYSPLISKTFKTHCNVEYCNSVKSIKYICKYVTKGSDMARIFAFPIHERHPTVVHLAVHLENGQRVYFTASNAMQRAETPPATTLTSFFAICQSDPFARTLLYSEMPRYYTWNASSKNFQRRKQGDAVPGYPDVLSTDALGRMYTVHPKNDECFYLRLLLVNVRGPTSFETLRTVNGVIFPTYRAACEELNLLENDTHWDTTIAEAIISASPSQIRTLFAIIISTCFPSNPCNLWHKYKDNMSEDILHQIRITSRNHDVEMNEEIHNHALLMIEEMCYLMCDAPGGTGKTFLMSVVLATVRARSNIAVAFASSGIAATLLEGCRTAHSALKLPLNLQTIEEPTCNITKNSAMAKVLSASKIIIWDECTMAHKRALEALNRTLKDLRNDSRCFGGAMILLSGDFRQTLPVIPRSTAADEINACLKSSNLWRYVKKLQLTTNMRVALHNDTSAEEFSEQLLTIGNGQVPVDESSGLISFPNNFCNFVSSKDELINNVFPDIISNYKNNEWLSERAILAPKNKDVDDLNYVIQNKIIGTMHSFKSIDCVTNEDEATNYPIEFLNSLDVPGLPPHNLRLKVGSVVIMLRNINQPKL</sequence>
<evidence type="ECO:0000313" key="6">
    <source>
        <dbReference type="Proteomes" id="UP000494106"/>
    </source>
</evidence>
<comment type="similarity">
    <text evidence="1">Belongs to the helicase family.</text>
</comment>
<dbReference type="GO" id="GO:0006281">
    <property type="term" value="P:DNA repair"/>
    <property type="evidence" value="ECO:0007669"/>
    <property type="project" value="UniProtKB-KW"/>
</dbReference>
<accession>A0A8S0YT29</accession>
<protein>
    <recommendedName>
        <fullName evidence="1">ATP-dependent DNA helicase</fullName>
        <ecNumber evidence="1">5.6.2.3</ecNumber>
    </recommendedName>
</protein>
<comment type="cofactor">
    <cofactor evidence="1">
        <name>Mg(2+)</name>
        <dbReference type="ChEBI" id="CHEBI:18420"/>
    </cofactor>
</comment>
<dbReference type="SUPFAM" id="SSF52540">
    <property type="entry name" value="P-loop containing nucleoside triphosphate hydrolases"/>
    <property type="match status" value="2"/>
</dbReference>
<dbReference type="GO" id="GO:0043139">
    <property type="term" value="F:5'-3' DNA helicase activity"/>
    <property type="evidence" value="ECO:0007669"/>
    <property type="project" value="UniProtKB-EC"/>
</dbReference>
<gene>
    <name evidence="5" type="ORF">APLA_LOCUS666</name>
</gene>
<dbReference type="AlphaFoldDB" id="A0A8S0YT29"/>
<dbReference type="GO" id="GO:0006310">
    <property type="term" value="P:DNA recombination"/>
    <property type="evidence" value="ECO:0007669"/>
    <property type="project" value="UniProtKB-KW"/>
</dbReference>
<proteinExistence type="inferred from homology"/>
<evidence type="ECO:0000259" key="4">
    <source>
        <dbReference type="Pfam" id="PF21530"/>
    </source>
</evidence>
<dbReference type="Pfam" id="PF05970">
    <property type="entry name" value="PIF1"/>
    <property type="match status" value="1"/>
</dbReference>
<dbReference type="GO" id="GO:0000723">
    <property type="term" value="P:telomere maintenance"/>
    <property type="evidence" value="ECO:0007669"/>
    <property type="project" value="InterPro"/>
</dbReference>
<keyword evidence="1" id="KW-0347">Helicase</keyword>
<keyword evidence="1" id="KW-0227">DNA damage</keyword>
<organism evidence="5 6">
    <name type="scientific">Arctia plantaginis</name>
    <name type="common">Wood tiger moth</name>
    <name type="synonym">Phalaena plantaginis</name>
    <dbReference type="NCBI Taxonomy" id="874455"/>
    <lineage>
        <taxon>Eukaryota</taxon>
        <taxon>Metazoa</taxon>
        <taxon>Ecdysozoa</taxon>
        <taxon>Arthropoda</taxon>
        <taxon>Hexapoda</taxon>
        <taxon>Insecta</taxon>
        <taxon>Pterygota</taxon>
        <taxon>Neoptera</taxon>
        <taxon>Endopterygota</taxon>
        <taxon>Lepidoptera</taxon>
        <taxon>Glossata</taxon>
        <taxon>Ditrysia</taxon>
        <taxon>Noctuoidea</taxon>
        <taxon>Erebidae</taxon>
        <taxon>Arctiinae</taxon>
        <taxon>Arctia</taxon>
    </lineage>
</organism>
<dbReference type="Pfam" id="PF14214">
    <property type="entry name" value="Helitron_like_N"/>
    <property type="match status" value="1"/>
</dbReference>
<evidence type="ECO:0000313" key="5">
    <source>
        <dbReference type="EMBL" id="CAB3221633.1"/>
    </source>
</evidence>
<dbReference type="Pfam" id="PF21530">
    <property type="entry name" value="Pif1_2B_dom"/>
    <property type="match status" value="1"/>
</dbReference>
<evidence type="ECO:0000256" key="1">
    <source>
        <dbReference type="RuleBase" id="RU363044"/>
    </source>
</evidence>
<feature type="domain" description="DNA helicase Pif1-like DEAD-box helicase" evidence="2">
    <location>
        <begin position="716"/>
        <end position="904"/>
    </location>
</feature>
<dbReference type="GO" id="GO:0005524">
    <property type="term" value="F:ATP binding"/>
    <property type="evidence" value="ECO:0007669"/>
    <property type="project" value="UniProtKB-KW"/>
</dbReference>
<dbReference type="PANTHER" id="PTHR10492">
    <property type="match status" value="1"/>
</dbReference>
<feature type="domain" description="DNA helicase Pif1-like 2B" evidence="4">
    <location>
        <begin position="994"/>
        <end position="1025"/>
    </location>
</feature>
<dbReference type="Proteomes" id="UP000494106">
    <property type="component" value="Unassembled WGS sequence"/>
</dbReference>
<keyword evidence="1" id="KW-0233">DNA recombination</keyword>
<dbReference type="EC" id="5.6.2.3" evidence="1"/>
<dbReference type="InterPro" id="IPR049163">
    <property type="entry name" value="Pif1-like_2B_dom"/>
</dbReference>
<feature type="domain" description="Helitron helicase-like" evidence="3">
    <location>
        <begin position="149"/>
        <end position="329"/>
    </location>
</feature>
<comment type="catalytic activity">
    <reaction evidence="1">
        <text>ATP + H2O = ADP + phosphate + H(+)</text>
        <dbReference type="Rhea" id="RHEA:13065"/>
        <dbReference type="ChEBI" id="CHEBI:15377"/>
        <dbReference type="ChEBI" id="CHEBI:15378"/>
        <dbReference type="ChEBI" id="CHEBI:30616"/>
        <dbReference type="ChEBI" id="CHEBI:43474"/>
        <dbReference type="ChEBI" id="CHEBI:456216"/>
        <dbReference type="EC" id="5.6.2.3"/>
    </reaction>
</comment>
<dbReference type="Gene3D" id="3.40.50.300">
    <property type="entry name" value="P-loop containing nucleotide triphosphate hydrolases"/>
    <property type="match status" value="1"/>
</dbReference>